<dbReference type="EMBL" id="JAODAN010000003">
    <property type="protein sequence ID" value="KAK1925913.1"/>
    <property type="molecule type" value="Genomic_DNA"/>
</dbReference>
<keyword evidence="5 6" id="KW-1015">Disulfide bond</keyword>
<sequence>MSAPRAPQDCQQEACAIQSCLSRNNYNEAKCTAYVDSLYKCCRDMYAAAQQPGGQVPKSTACPIESVVNRRIKAMEREGR</sequence>
<feature type="disulfide bond" evidence="6">
    <location>
        <begin position="20"/>
        <end position="31"/>
    </location>
</feature>
<accession>A0AAD9L7H2</accession>
<evidence type="ECO:0000256" key="6">
    <source>
        <dbReference type="PIRSR" id="PIRSR627179-50"/>
    </source>
</evidence>
<name>A0AAD9L7H2_PAPLA</name>
<dbReference type="InterPro" id="IPR027179">
    <property type="entry name" value="CMC4"/>
</dbReference>
<dbReference type="Pfam" id="PF08991">
    <property type="entry name" value="CMC4"/>
    <property type="match status" value="1"/>
</dbReference>
<proteinExistence type="inferred from homology"/>
<evidence type="ECO:0000256" key="2">
    <source>
        <dbReference type="ARBA" id="ARBA00009858"/>
    </source>
</evidence>
<feature type="disulfide bond" evidence="6">
    <location>
        <begin position="10"/>
        <end position="41"/>
    </location>
</feature>
<reference evidence="7" key="1">
    <citation type="submission" date="2023-02" db="EMBL/GenBank/DDBJ databases">
        <title>Identification and recombinant expression of a fungal hydrolase from Papiliotrema laurentii that hydrolyzes apple cutin and clears colloidal polyester polyurethane.</title>
        <authorList>
            <consortium name="DOE Joint Genome Institute"/>
            <person name="Roman V.A."/>
            <person name="Bojanowski C."/>
            <person name="Crable B.R."/>
            <person name="Wagner D.N."/>
            <person name="Hung C.S."/>
            <person name="Nadeau L.J."/>
            <person name="Schratz L."/>
            <person name="Haridas S."/>
            <person name="Pangilinan J."/>
            <person name="Lipzen A."/>
            <person name="Na H."/>
            <person name="Yan M."/>
            <person name="Ng V."/>
            <person name="Grigoriev I.V."/>
            <person name="Spatafora J.W."/>
            <person name="Barlow D."/>
            <person name="Biffinger J."/>
            <person name="Kelley-Loughnane N."/>
            <person name="Varaljay V.A."/>
            <person name="Crookes-Goodson W.J."/>
        </authorList>
    </citation>
    <scope>NUCLEOTIDE SEQUENCE</scope>
    <source>
        <strain evidence="7">5307AH</strain>
    </source>
</reference>
<evidence type="ECO:0000256" key="4">
    <source>
        <dbReference type="ARBA" id="ARBA00023128"/>
    </source>
</evidence>
<evidence type="ECO:0000256" key="5">
    <source>
        <dbReference type="ARBA" id="ARBA00023157"/>
    </source>
</evidence>
<evidence type="ECO:0000256" key="1">
    <source>
        <dbReference type="ARBA" id="ARBA00004569"/>
    </source>
</evidence>
<gene>
    <name evidence="7" type="ORF">DB88DRAFT_485577</name>
</gene>
<dbReference type="InterPro" id="IPR009069">
    <property type="entry name" value="Cys_alpha_HP_mot_SF"/>
</dbReference>
<evidence type="ECO:0000256" key="3">
    <source>
        <dbReference type="ARBA" id="ARBA00019406"/>
    </source>
</evidence>
<evidence type="ECO:0000313" key="7">
    <source>
        <dbReference type="EMBL" id="KAK1925913.1"/>
    </source>
</evidence>
<dbReference type="Proteomes" id="UP001182556">
    <property type="component" value="Unassembled WGS sequence"/>
</dbReference>
<dbReference type="Gene3D" id="1.10.287.1130">
    <property type="entry name" value="CytochromE C oxidase copper chaperone"/>
    <property type="match status" value="1"/>
</dbReference>
<dbReference type="GO" id="GO:0005758">
    <property type="term" value="C:mitochondrial intermembrane space"/>
    <property type="evidence" value="ECO:0007669"/>
    <property type="project" value="UniProtKB-SubCell"/>
</dbReference>
<evidence type="ECO:0000313" key="8">
    <source>
        <dbReference type="Proteomes" id="UP001182556"/>
    </source>
</evidence>
<protein>
    <recommendedName>
        <fullName evidence="3">Cx9C motif-containing protein 4, mitochondrial</fullName>
    </recommendedName>
</protein>
<keyword evidence="8" id="KW-1185">Reference proteome</keyword>
<comment type="similarity">
    <text evidence="2">Belongs to the CMC4 family.</text>
</comment>
<dbReference type="AlphaFoldDB" id="A0AAD9L7H2"/>
<dbReference type="SUPFAM" id="SSF47072">
    <property type="entry name" value="Cysteine alpha-hairpin motif"/>
    <property type="match status" value="1"/>
</dbReference>
<dbReference type="PANTHER" id="PTHR15590">
    <property type="entry name" value="CX9C MOTIF-CONTAINING PROTEIN 4"/>
    <property type="match status" value="1"/>
</dbReference>
<keyword evidence="4" id="KW-0496">Mitochondrion</keyword>
<dbReference type="PROSITE" id="PS51808">
    <property type="entry name" value="CHCH"/>
    <property type="match status" value="1"/>
</dbReference>
<dbReference type="PANTHER" id="PTHR15590:SF0">
    <property type="entry name" value="CX9C MOTIF-CONTAINING PROTEIN 4"/>
    <property type="match status" value="1"/>
</dbReference>
<comment type="caution">
    <text evidence="7">The sequence shown here is derived from an EMBL/GenBank/DDBJ whole genome shotgun (WGS) entry which is preliminary data.</text>
</comment>
<organism evidence="7 8">
    <name type="scientific">Papiliotrema laurentii</name>
    <name type="common">Cryptococcus laurentii</name>
    <dbReference type="NCBI Taxonomy" id="5418"/>
    <lineage>
        <taxon>Eukaryota</taxon>
        <taxon>Fungi</taxon>
        <taxon>Dikarya</taxon>
        <taxon>Basidiomycota</taxon>
        <taxon>Agaricomycotina</taxon>
        <taxon>Tremellomycetes</taxon>
        <taxon>Tremellales</taxon>
        <taxon>Rhynchogastremaceae</taxon>
        <taxon>Papiliotrema</taxon>
    </lineage>
</organism>
<feature type="disulfide bond" evidence="6">
    <location>
        <begin position="42"/>
        <end position="62"/>
    </location>
</feature>
<comment type="subcellular location">
    <subcellularLocation>
        <location evidence="1">Mitochondrion intermembrane space</location>
    </subcellularLocation>
</comment>